<evidence type="ECO:0000313" key="2">
    <source>
        <dbReference type="EMBL" id="MPC86680.1"/>
    </source>
</evidence>
<dbReference type="AlphaFoldDB" id="A0A5B7IPZ5"/>
<evidence type="ECO:0000313" key="3">
    <source>
        <dbReference type="Proteomes" id="UP000324222"/>
    </source>
</evidence>
<feature type="region of interest" description="Disordered" evidence="1">
    <location>
        <begin position="1"/>
        <end position="45"/>
    </location>
</feature>
<gene>
    <name evidence="2" type="ORF">E2C01_081516</name>
</gene>
<keyword evidence="3" id="KW-1185">Reference proteome</keyword>
<name>A0A5B7IPZ5_PORTR</name>
<organism evidence="2 3">
    <name type="scientific">Portunus trituberculatus</name>
    <name type="common">Swimming crab</name>
    <name type="synonym">Neptunus trituberculatus</name>
    <dbReference type="NCBI Taxonomy" id="210409"/>
    <lineage>
        <taxon>Eukaryota</taxon>
        <taxon>Metazoa</taxon>
        <taxon>Ecdysozoa</taxon>
        <taxon>Arthropoda</taxon>
        <taxon>Crustacea</taxon>
        <taxon>Multicrustacea</taxon>
        <taxon>Malacostraca</taxon>
        <taxon>Eumalacostraca</taxon>
        <taxon>Eucarida</taxon>
        <taxon>Decapoda</taxon>
        <taxon>Pleocyemata</taxon>
        <taxon>Brachyura</taxon>
        <taxon>Eubrachyura</taxon>
        <taxon>Portunoidea</taxon>
        <taxon>Portunidae</taxon>
        <taxon>Portuninae</taxon>
        <taxon>Portunus</taxon>
    </lineage>
</organism>
<sequence length="100" mass="11513">MAQLSHPEGTAEASGALVLHEEEKEEEQEEKEEEEEEEAQNQTKLYHDSQRVFVFFSLSSVEYSYNTWEANLQHNCSSYMPRHVVSLPPFTTCPDPLPPN</sequence>
<protein>
    <submittedName>
        <fullName evidence="2">Uncharacterized protein</fullName>
    </submittedName>
</protein>
<comment type="caution">
    <text evidence="2">The sequence shown here is derived from an EMBL/GenBank/DDBJ whole genome shotgun (WGS) entry which is preliminary data.</text>
</comment>
<dbReference type="Proteomes" id="UP000324222">
    <property type="component" value="Unassembled WGS sequence"/>
</dbReference>
<feature type="compositionally biased region" description="Acidic residues" evidence="1">
    <location>
        <begin position="23"/>
        <end position="39"/>
    </location>
</feature>
<reference evidence="2 3" key="1">
    <citation type="submission" date="2019-05" db="EMBL/GenBank/DDBJ databases">
        <title>Another draft genome of Portunus trituberculatus and its Hox gene families provides insights of decapod evolution.</title>
        <authorList>
            <person name="Jeong J.-H."/>
            <person name="Song I."/>
            <person name="Kim S."/>
            <person name="Choi T."/>
            <person name="Kim D."/>
            <person name="Ryu S."/>
            <person name="Kim W."/>
        </authorList>
    </citation>
    <scope>NUCLEOTIDE SEQUENCE [LARGE SCALE GENOMIC DNA]</scope>
    <source>
        <tissue evidence="2">Muscle</tissue>
    </source>
</reference>
<dbReference type="EMBL" id="VSRR010072177">
    <property type="protein sequence ID" value="MPC86680.1"/>
    <property type="molecule type" value="Genomic_DNA"/>
</dbReference>
<proteinExistence type="predicted"/>
<evidence type="ECO:0000256" key="1">
    <source>
        <dbReference type="SAM" id="MobiDB-lite"/>
    </source>
</evidence>
<accession>A0A5B7IPZ5</accession>